<name>A0AAD8U7Z6_LOLMU</name>
<dbReference type="CDD" id="cd00303">
    <property type="entry name" value="retropepsin_like"/>
    <property type="match status" value="1"/>
</dbReference>
<evidence type="ECO:0008006" key="3">
    <source>
        <dbReference type="Google" id="ProtNLM"/>
    </source>
</evidence>
<reference evidence="1" key="1">
    <citation type="submission" date="2023-07" db="EMBL/GenBank/DDBJ databases">
        <title>A chromosome-level genome assembly of Lolium multiflorum.</title>
        <authorList>
            <person name="Chen Y."/>
            <person name="Copetti D."/>
            <person name="Kolliker R."/>
            <person name="Studer B."/>
        </authorList>
    </citation>
    <scope>NUCLEOTIDE SEQUENCE</scope>
    <source>
        <strain evidence="1">02402/16</strain>
        <tissue evidence="1">Leaf</tissue>
    </source>
</reference>
<sequence>MVFRTLIDGGASLNVLSAKAFEKLGVSSDRLRDTKSFTGVKDGTTVPIGQVQLPFMVGVPGSYRTEYIDFVVAHINLPHNAILGDPALSRFMAATHHAYNFLKRLGTGGDIITIHCDEEDPARTLECAFKTAAFMHPDGDEDMQVLGGSPGRKDSAPDSILREVNPPAFVAALAEELLVSPPGKRKAELTTKRTATKKVTLGSNKSDITVIIGANILDK</sequence>
<dbReference type="Proteomes" id="UP001231189">
    <property type="component" value="Unassembled WGS sequence"/>
</dbReference>
<protein>
    <recommendedName>
        <fullName evidence="3">Gag-pol polyprotein</fullName>
    </recommendedName>
</protein>
<keyword evidence="2" id="KW-1185">Reference proteome</keyword>
<dbReference type="EMBL" id="JAUUTY010000001">
    <property type="protein sequence ID" value="KAK1698654.1"/>
    <property type="molecule type" value="Genomic_DNA"/>
</dbReference>
<accession>A0AAD8U7Z6</accession>
<dbReference type="InterPro" id="IPR021109">
    <property type="entry name" value="Peptidase_aspartic_dom_sf"/>
</dbReference>
<organism evidence="1 2">
    <name type="scientific">Lolium multiflorum</name>
    <name type="common">Italian ryegrass</name>
    <name type="synonym">Lolium perenne subsp. multiflorum</name>
    <dbReference type="NCBI Taxonomy" id="4521"/>
    <lineage>
        <taxon>Eukaryota</taxon>
        <taxon>Viridiplantae</taxon>
        <taxon>Streptophyta</taxon>
        <taxon>Embryophyta</taxon>
        <taxon>Tracheophyta</taxon>
        <taxon>Spermatophyta</taxon>
        <taxon>Magnoliopsida</taxon>
        <taxon>Liliopsida</taxon>
        <taxon>Poales</taxon>
        <taxon>Poaceae</taxon>
        <taxon>BOP clade</taxon>
        <taxon>Pooideae</taxon>
        <taxon>Poodae</taxon>
        <taxon>Poeae</taxon>
        <taxon>Poeae Chloroplast Group 2 (Poeae type)</taxon>
        <taxon>Loliodinae</taxon>
        <taxon>Loliinae</taxon>
        <taxon>Lolium</taxon>
    </lineage>
</organism>
<gene>
    <name evidence="1" type="ORF">QYE76_015351</name>
</gene>
<evidence type="ECO:0000313" key="1">
    <source>
        <dbReference type="EMBL" id="KAK1698654.1"/>
    </source>
</evidence>
<dbReference type="Gene3D" id="2.40.70.10">
    <property type="entry name" value="Acid Proteases"/>
    <property type="match status" value="1"/>
</dbReference>
<proteinExistence type="predicted"/>
<evidence type="ECO:0000313" key="2">
    <source>
        <dbReference type="Proteomes" id="UP001231189"/>
    </source>
</evidence>
<dbReference type="AlphaFoldDB" id="A0AAD8U7Z6"/>
<comment type="caution">
    <text evidence="1">The sequence shown here is derived from an EMBL/GenBank/DDBJ whole genome shotgun (WGS) entry which is preliminary data.</text>
</comment>